<dbReference type="InterPro" id="IPR012340">
    <property type="entry name" value="NA-bd_OB-fold"/>
</dbReference>
<keyword evidence="6" id="KW-0698">rRNA processing</keyword>
<accession>A0A519BGY2</accession>
<keyword evidence="11" id="KW-0699">rRNA-binding</keyword>
<evidence type="ECO:0000256" key="9">
    <source>
        <dbReference type="ARBA" id="ARBA00022722"/>
    </source>
</evidence>
<keyword evidence="5" id="KW-0963">Cytoplasm</keyword>
<evidence type="ECO:0000259" key="16">
    <source>
        <dbReference type="SMART" id="SM00316"/>
    </source>
</evidence>
<keyword evidence="14" id="KW-0460">Magnesium</keyword>
<dbReference type="SMART" id="SM00316">
    <property type="entry name" value="S1"/>
    <property type="match status" value="1"/>
</dbReference>
<dbReference type="NCBIfam" id="TIGR00757">
    <property type="entry name" value="RNaseEG"/>
    <property type="match status" value="1"/>
</dbReference>
<feature type="domain" description="S1 motif" evidence="16">
    <location>
        <begin position="37"/>
        <end position="144"/>
    </location>
</feature>
<dbReference type="GO" id="GO:0004519">
    <property type="term" value="F:endonuclease activity"/>
    <property type="evidence" value="ECO:0007669"/>
    <property type="project" value="UniProtKB-KW"/>
</dbReference>
<dbReference type="GO" id="GO:0016787">
    <property type="term" value="F:hydrolase activity"/>
    <property type="evidence" value="ECO:0007669"/>
    <property type="project" value="UniProtKB-KW"/>
</dbReference>
<evidence type="ECO:0000256" key="15">
    <source>
        <dbReference type="ARBA" id="ARBA00022884"/>
    </source>
</evidence>
<evidence type="ECO:0000256" key="8">
    <source>
        <dbReference type="ARBA" id="ARBA00022694"/>
    </source>
</evidence>
<sequence length="508" mass="58962">MSTELIINKDDYETRVALLENGQLVDFYLERKSNSARHGNIYKGKVMQILPGIQAAFIDIGYDKSAFLYAGDFFDIDITDYDFFDGDEDNNDDIDVSFTPKKKKKRKKEKNMPSIDELLRKNQEILVQVAKEPVKTKGPRVTSHISLPGRYLVYLPTSPHVGISRKIKNESERKRLKSIAMQYKPEEAGLIIRTAAENTSELDIERDIKFLVNLWNNIYKDKIDSKAPALIHEDLSISLRAIRDLLNNSVDNVIVDNKEEYDKIINFLDIQSPEFKNRVELYDKPQMILEYYDVEDEIYKALDKKIWLKSGGYIVIESTEALTSIDVNTGKYVGKRNFEDTILKTNLEAAKEIAYQLRLRNIGGIIIIDFIDMQKIENREKVYHTLEEALKNDRVRTTINKISELGLLEMTRKRLRNSLSSMLMENCPLCEGNGLIKSSQTICFEIFRKILKTSKKTRSKKITVIVHPQVMNKIYEEEANIEKLEKKINKKIIFKMQDSFHPESYEIE</sequence>
<evidence type="ECO:0000256" key="5">
    <source>
        <dbReference type="ARBA" id="ARBA00022490"/>
    </source>
</evidence>
<evidence type="ECO:0000256" key="3">
    <source>
        <dbReference type="ARBA" id="ARBA00005663"/>
    </source>
</evidence>
<dbReference type="GO" id="GO:0000049">
    <property type="term" value="F:tRNA binding"/>
    <property type="evidence" value="ECO:0007669"/>
    <property type="project" value="UniProtKB-KW"/>
</dbReference>
<evidence type="ECO:0000256" key="14">
    <source>
        <dbReference type="ARBA" id="ARBA00022842"/>
    </source>
</evidence>
<dbReference type="InterPro" id="IPR048583">
    <property type="entry name" value="RNase_E_G_thioredoxin-like"/>
</dbReference>
<dbReference type="InterPro" id="IPR004659">
    <property type="entry name" value="RNase_E/G"/>
</dbReference>
<comment type="caution">
    <text evidence="17">The sequence shown here is derived from an EMBL/GenBank/DDBJ whole genome shotgun (WGS) entry which is preliminary data.</text>
</comment>
<dbReference type="InterPro" id="IPR003029">
    <property type="entry name" value="S1_domain"/>
</dbReference>
<evidence type="ECO:0000256" key="13">
    <source>
        <dbReference type="ARBA" id="ARBA00022801"/>
    </source>
</evidence>
<dbReference type="PANTHER" id="PTHR30001:SF0">
    <property type="entry name" value="RIBONUCLEASE G"/>
    <property type="match status" value="1"/>
</dbReference>
<dbReference type="SUPFAM" id="SSF50249">
    <property type="entry name" value="Nucleic acid-binding proteins"/>
    <property type="match status" value="1"/>
</dbReference>
<dbReference type="Proteomes" id="UP000316562">
    <property type="component" value="Unassembled WGS sequence"/>
</dbReference>
<protein>
    <recommendedName>
        <fullName evidence="4">Ribonuclease G</fullName>
    </recommendedName>
</protein>
<evidence type="ECO:0000256" key="10">
    <source>
        <dbReference type="ARBA" id="ARBA00022723"/>
    </source>
</evidence>
<dbReference type="CDD" id="cd04453">
    <property type="entry name" value="S1_RNase_E"/>
    <property type="match status" value="1"/>
</dbReference>
<keyword evidence="7" id="KW-0820">tRNA-binding</keyword>
<dbReference type="GO" id="GO:0019843">
    <property type="term" value="F:rRNA binding"/>
    <property type="evidence" value="ECO:0007669"/>
    <property type="project" value="UniProtKB-KW"/>
</dbReference>
<evidence type="ECO:0000256" key="12">
    <source>
        <dbReference type="ARBA" id="ARBA00022759"/>
    </source>
</evidence>
<dbReference type="GO" id="GO:0008033">
    <property type="term" value="P:tRNA processing"/>
    <property type="evidence" value="ECO:0007669"/>
    <property type="project" value="UniProtKB-KW"/>
</dbReference>
<dbReference type="Gene3D" id="3.40.1260.20">
    <property type="entry name" value="Ribonuclease E, catalytic domain"/>
    <property type="match status" value="1"/>
</dbReference>
<comment type="similarity">
    <text evidence="3">Belongs to the RNase E/G family. RNase G subfamily.</text>
</comment>
<evidence type="ECO:0000313" key="18">
    <source>
        <dbReference type="Proteomes" id="UP000316562"/>
    </source>
</evidence>
<keyword evidence="10" id="KW-0479">Metal-binding</keyword>
<comment type="subcellular location">
    <subcellularLocation>
        <location evidence="2">Cytoplasm</location>
    </subcellularLocation>
</comment>
<name>A0A519BGY2_ACIG2</name>
<dbReference type="AlphaFoldDB" id="A0A519BGY2"/>
<reference evidence="17 18" key="1">
    <citation type="journal article" date="2019" name="ISME J.">
        <title>Insights into ecological role of a new deltaproteobacterial order Candidatus Acidulodesulfobacterales by metagenomics and metatranscriptomics.</title>
        <authorList>
            <person name="Tan S."/>
            <person name="Liu J."/>
            <person name="Fang Y."/>
            <person name="Hedlund B.P."/>
            <person name="Lian Z.H."/>
            <person name="Huang L.Y."/>
            <person name="Li J.T."/>
            <person name="Huang L.N."/>
            <person name="Li W.J."/>
            <person name="Jiang H.C."/>
            <person name="Dong H.L."/>
            <person name="Shu W.S."/>
        </authorList>
    </citation>
    <scope>NUCLEOTIDE SEQUENCE [LARGE SCALE GENOMIC DNA]</scope>
    <source>
        <strain evidence="17">AP2</strain>
    </source>
</reference>
<dbReference type="Pfam" id="PF20833">
    <property type="entry name" value="RNase_E_G_Thio"/>
    <property type="match status" value="1"/>
</dbReference>
<keyword evidence="9" id="KW-0540">Nuclease</keyword>
<dbReference type="PANTHER" id="PTHR30001">
    <property type="entry name" value="RIBONUCLEASE"/>
    <property type="match status" value="1"/>
</dbReference>
<keyword evidence="8" id="KW-0819">tRNA processing</keyword>
<dbReference type="GO" id="GO:0046872">
    <property type="term" value="F:metal ion binding"/>
    <property type="evidence" value="ECO:0007669"/>
    <property type="project" value="UniProtKB-KW"/>
</dbReference>
<proteinExistence type="inferred from homology"/>
<keyword evidence="13" id="KW-0378">Hydrolase</keyword>
<evidence type="ECO:0000256" key="6">
    <source>
        <dbReference type="ARBA" id="ARBA00022552"/>
    </source>
</evidence>
<keyword evidence="12" id="KW-0255">Endonuclease</keyword>
<dbReference type="GO" id="GO:0005737">
    <property type="term" value="C:cytoplasm"/>
    <property type="evidence" value="ECO:0007669"/>
    <property type="project" value="UniProtKB-SubCell"/>
</dbReference>
<dbReference type="Gene3D" id="2.40.50.140">
    <property type="entry name" value="Nucleic acid-binding proteins"/>
    <property type="match status" value="1"/>
</dbReference>
<gene>
    <name evidence="17" type="ORF">EVJ46_05755</name>
</gene>
<comment type="cofactor">
    <cofactor evidence="1">
        <name>Mg(2+)</name>
        <dbReference type="ChEBI" id="CHEBI:18420"/>
    </cofactor>
</comment>
<organism evidence="17 18">
    <name type="scientific">Acididesulfobacter guangdongensis</name>
    <dbReference type="NCBI Taxonomy" id="2597225"/>
    <lineage>
        <taxon>Bacteria</taxon>
        <taxon>Deltaproteobacteria</taxon>
        <taxon>Candidatus Acidulodesulfobacterales</taxon>
        <taxon>Candidatus Acididesulfobacter</taxon>
    </lineage>
</organism>
<evidence type="ECO:0000256" key="11">
    <source>
        <dbReference type="ARBA" id="ARBA00022730"/>
    </source>
</evidence>
<evidence type="ECO:0000256" key="7">
    <source>
        <dbReference type="ARBA" id="ARBA00022555"/>
    </source>
</evidence>
<dbReference type="EMBL" id="SGBC01000002">
    <property type="protein sequence ID" value="RZD16518.1"/>
    <property type="molecule type" value="Genomic_DNA"/>
</dbReference>
<dbReference type="GO" id="GO:0004540">
    <property type="term" value="F:RNA nuclease activity"/>
    <property type="evidence" value="ECO:0007669"/>
    <property type="project" value="InterPro"/>
</dbReference>
<evidence type="ECO:0000256" key="4">
    <source>
        <dbReference type="ARBA" id="ARBA00017719"/>
    </source>
</evidence>
<keyword evidence="15" id="KW-0694">RNA-binding</keyword>
<evidence type="ECO:0000256" key="2">
    <source>
        <dbReference type="ARBA" id="ARBA00004496"/>
    </source>
</evidence>
<dbReference type="Pfam" id="PF10150">
    <property type="entry name" value="RNase_E_G"/>
    <property type="match status" value="1"/>
</dbReference>
<evidence type="ECO:0000256" key="1">
    <source>
        <dbReference type="ARBA" id="ARBA00001946"/>
    </source>
</evidence>
<evidence type="ECO:0000313" key="17">
    <source>
        <dbReference type="EMBL" id="RZD16518.1"/>
    </source>
</evidence>
<dbReference type="GO" id="GO:0006364">
    <property type="term" value="P:rRNA processing"/>
    <property type="evidence" value="ECO:0007669"/>
    <property type="project" value="UniProtKB-KW"/>
</dbReference>
<dbReference type="InterPro" id="IPR019307">
    <property type="entry name" value="RNA-bd_AU-1/RNase_E/G"/>
</dbReference>